<feature type="region of interest" description="Disordered" evidence="3">
    <location>
        <begin position="200"/>
        <end position="225"/>
    </location>
</feature>
<reference evidence="6" key="2">
    <citation type="submission" date="2009-11" db="EMBL/GenBank/DDBJ databases">
        <title>The Genome Sequence of Allomyces macrogynus strain ATCC 38327.</title>
        <authorList>
            <consortium name="The Broad Institute Genome Sequencing Platform"/>
            <person name="Russ C."/>
            <person name="Cuomo C."/>
            <person name="Shea T."/>
            <person name="Young S.K."/>
            <person name="Zeng Q."/>
            <person name="Koehrsen M."/>
            <person name="Haas B."/>
            <person name="Borodovsky M."/>
            <person name="Guigo R."/>
            <person name="Alvarado L."/>
            <person name="Berlin A."/>
            <person name="Borenstein D."/>
            <person name="Chen Z."/>
            <person name="Engels R."/>
            <person name="Freedman E."/>
            <person name="Gellesch M."/>
            <person name="Goldberg J."/>
            <person name="Griggs A."/>
            <person name="Gujja S."/>
            <person name="Heiman D."/>
            <person name="Hepburn T."/>
            <person name="Howarth C."/>
            <person name="Jen D."/>
            <person name="Larson L."/>
            <person name="Lewis B."/>
            <person name="Mehta T."/>
            <person name="Park D."/>
            <person name="Pearson M."/>
            <person name="Roberts A."/>
            <person name="Saif S."/>
            <person name="Shenoy N."/>
            <person name="Sisk P."/>
            <person name="Stolte C."/>
            <person name="Sykes S."/>
            <person name="Walk T."/>
            <person name="White J."/>
            <person name="Yandava C."/>
            <person name="Burger G."/>
            <person name="Gray M.W."/>
            <person name="Holland P.W.H."/>
            <person name="King N."/>
            <person name="Lang F.B.F."/>
            <person name="Roger A.J."/>
            <person name="Ruiz-Trillo I."/>
            <person name="Lander E."/>
            <person name="Nusbaum C."/>
        </authorList>
    </citation>
    <scope>NUCLEOTIDE SEQUENCE [LARGE SCALE GENOMIC DNA]</scope>
    <source>
        <strain evidence="6">ATCC 38327</strain>
    </source>
</reference>
<feature type="region of interest" description="Disordered" evidence="3">
    <location>
        <begin position="123"/>
        <end position="146"/>
    </location>
</feature>
<evidence type="ECO:0000313" key="5">
    <source>
        <dbReference type="EMBL" id="KNE71696.1"/>
    </source>
</evidence>
<dbReference type="EMBL" id="GG745373">
    <property type="protein sequence ID" value="KNE71696.1"/>
    <property type="molecule type" value="Genomic_DNA"/>
</dbReference>
<evidence type="ECO:0000256" key="3">
    <source>
        <dbReference type="SAM" id="MobiDB-lite"/>
    </source>
</evidence>
<dbReference type="Proteomes" id="UP000054350">
    <property type="component" value="Unassembled WGS sequence"/>
</dbReference>
<protein>
    <recommendedName>
        <fullName evidence="4">SH3 domain-containing protein</fullName>
    </recommendedName>
</protein>
<proteinExistence type="predicted"/>
<gene>
    <name evidence="5" type="ORF">AMAG_16248</name>
</gene>
<keyword evidence="1 2" id="KW-0728">SH3 domain</keyword>
<dbReference type="Gene3D" id="2.30.30.40">
    <property type="entry name" value="SH3 Domains"/>
    <property type="match status" value="1"/>
</dbReference>
<organism evidence="5 6">
    <name type="scientific">Allomyces macrogynus (strain ATCC 38327)</name>
    <name type="common">Allomyces javanicus var. macrogynus</name>
    <dbReference type="NCBI Taxonomy" id="578462"/>
    <lineage>
        <taxon>Eukaryota</taxon>
        <taxon>Fungi</taxon>
        <taxon>Fungi incertae sedis</taxon>
        <taxon>Blastocladiomycota</taxon>
        <taxon>Blastocladiomycetes</taxon>
        <taxon>Blastocladiales</taxon>
        <taxon>Blastocladiaceae</taxon>
        <taxon>Allomyces</taxon>
    </lineage>
</organism>
<dbReference type="AlphaFoldDB" id="A0A0L0TAF2"/>
<dbReference type="Pfam" id="PF00018">
    <property type="entry name" value="SH3_1"/>
    <property type="match status" value="1"/>
</dbReference>
<dbReference type="PROSITE" id="PS50002">
    <property type="entry name" value="SH3"/>
    <property type="match status" value="1"/>
</dbReference>
<feature type="domain" description="SH3" evidence="4">
    <location>
        <begin position="63"/>
        <end position="122"/>
    </location>
</feature>
<dbReference type="SMART" id="SM00326">
    <property type="entry name" value="SH3"/>
    <property type="match status" value="1"/>
</dbReference>
<accession>A0A0L0TAF2</accession>
<evidence type="ECO:0000313" key="6">
    <source>
        <dbReference type="Proteomes" id="UP000054350"/>
    </source>
</evidence>
<dbReference type="STRING" id="578462.A0A0L0TAF2"/>
<dbReference type="InterPro" id="IPR036028">
    <property type="entry name" value="SH3-like_dom_sf"/>
</dbReference>
<dbReference type="OrthoDB" id="19092at2759"/>
<reference evidence="5 6" key="1">
    <citation type="submission" date="2009-11" db="EMBL/GenBank/DDBJ databases">
        <title>Annotation of Allomyces macrogynus ATCC 38327.</title>
        <authorList>
            <consortium name="The Broad Institute Genome Sequencing Platform"/>
            <person name="Russ C."/>
            <person name="Cuomo C."/>
            <person name="Burger G."/>
            <person name="Gray M.W."/>
            <person name="Holland P.W.H."/>
            <person name="King N."/>
            <person name="Lang F.B.F."/>
            <person name="Roger A.J."/>
            <person name="Ruiz-Trillo I."/>
            <person name="Young S.K."/>
            <person name="Zeng Q."/>
            <person name="Gargeya S."/>
            <person name="Fitzgerald M."/>
            <person name="Haas B."/>
            <person name="Abouelleil A."/>
            <person name="Alvarado L."/>
            <person name="Arachchi H.M."/>
            <person name="Berlin A."/>
            <person name="Chapman S.B."/>
            <person name="Gearin G."/>
            <person name="Goldberg J."/>
            <person name="Griggs A."/>
            <person name="Gujja S."/>
            <person name="Hansen M."/>
            <person name="Heiman D."/>
            <person name="Howarth C."/>
            <person name="Larimer J."/>
            <person name="Lui A."/>
            <person name="MacDonald P.J.P."/>
            <person name="McCowen C."/>
            <person name="Montmayeur A."/>
            <person name="Murphy C."/>
            <person name="Neiman D."/>
            <person name="Pearson M."/>
            <person name="Priest M."/>
            <person name="Roberts A."/>
            <person name="Saif S."/>
            <person name="Shea T."/>
            <person name="Sisk P."/>
            <person name="Stolte C."/>
            <person name="Sykes S."/>
            <person name="Wortman J."/>
            <person name="Nusbaum C."/>
            <person name="Birren B."/>
        </authorList>
    </citation>
    <scope>NUCLEOTIDE SEQUENCE [LARGE SCALE GENOMIC DNA]</scope>
    <source>
        <strain evidence="5 6">ATCC 38327</strain>
    </source>
</reference>
<feature type="compositionally biased region" description="Acidic residues" evidence="3">
    <location>
        <begin position="123"/>
        <end position="134"/>
    </location>
</feature>
<dbReference type="VEuPathDB" id="FungiDB:AMAG_16248"/>
<name>A0A0L0TAF2_ALLM3</name>
<dbReference type="SUPFAM" id="SSF50044">
    <property type="entry name" value="SH3-domain"/>
    <property type="match status" value="1"/>
</dbReference>
<dbReference type="PRINTS" id="PR00452">
    <property type="entry name" value="SH3DOMAIN"/>
</dbReference>
<keyword evidence="6" id="KW-1185">Reference proteome</keyword>
<evidence type="ECO:0000256" key="1">
    <source>
        <dbReference type="ARBA" id="ARBA00022443"/>
    </source>
</evidence>
<dbReference type="InterPro" id="IPR001452">
    <property type="entry name" value="SH3_domain"/>
</dbReference>
<evidence type="ECO:0000256" key="2">
    <source>
        <dbReference type="PROSITE-ProRule" id="PRU00192"/>
    </source>
</evidence>
<evidence type="ECO:0000259" key="4">
    <source>
        <dbReference type="PROSITE" id="PS50002"/>
    </source>
</evidence>
<sequence>MLSPASSSLASPGLSGAMTGLSIATSVPFKVRDFGHPRESPLHFGIYPVASPAPSTTSDIDNLFPCHARALYDFTAQDPSELTFSEGAQLYVVERTYPGWLLAVLGDHRGLVPENYVCIDGQDMDGAESSSEEDCSSRRGSGMSSVSDHFTQPFGAAYAFPSPTPAAGVLLSEVSTASVSSTSDASTVKDGARIGAAATNSAAVRSASGADSATSTSRSSSILSA</sequence>